<evidence type="ECO:0000256" key="1">
    <source>
        <dbReference type="ARBA" id="ARBA00001968"/>
    </source>
</evidence>
<dbReference type="AlphaFoldDB" id="A0AA88QS99"/>
<comment type="cofactor">
    <cofactor evidence="1">
        <name>a divalent metal cation</name>
        <dbReference type="ChEBI" id="CHEBI:60240"/>
    </cofactor>
</comment>
<dbReference type="Proteomes" id="UP001187471">
    <property type="component" value="Unassembled WGS sequence"/>
</dbReference>
<evidence type="ECO:0000256" key="2">
    <source>
        <dbReference type="ARBA" id="ARBA00004123"/>
    </source>
</evidence>
<evidence type="ECO:0000313" key="11">
    <source>
        <dbReference type="Proteomes" id="UP001187471"/>
    </source>
</evidence>
<dbReference type="PANTHER" id="PTHR22930:SF242">
    <property type="entry name" value="LOW PROTEIN: NUCLEASE-LIKE PROTEIN"/>
    <property type="match status" value="1"/>
</dbReference>
<reference evidence="10" key="1">
    <citation type="submission" date="2022-12" db="EMBL/GenBank/DDBJ databases">
        <title>Draft genome assemblies for two species of Escallonia (Escalloniales).</title>
        <authorList>
            <person name="Chanderbali A."/>
            <person name="Dervinis C."/>
            <person name="Anghel I."/>
            <person name="Soltis D."/>
            <person name="Soltis P."/>
            <person name="Zapata F."/>
        </authorList>
    </citation>
    <scope>NUCLEOTIDE SEQUENCE</scope>
    <source>
        <strain evidence="10">UCBG92.1500</strain>
        <tissue evidence="10">Leaf</tissue>
    </source>
</reference>
<evidence type="ECO:0000313" key="10">
    <source>
        <dbReference type="EMBL" id="KAK2968375.1"/>
    </source>
</evidence>
<comment type="similarity">
    <text evidence="3">Belongs to the HARBI1 family.</text>
</comment>
<keyword evidence="4" id="KW-0540">Nuclease</keyword>
<comment type="subcellular location">
    <subcellularLocation>
        <location evidence="2">Nucleus</location>
    </subcellularLocation>
</comment>
<protein>
    <recommendedName>
        <fullName evidence="9">DDE Tnp4 domain-containing protein</fullName>
    </recommendedName>
</protein>
<dbReference type="GO" id="GO:0004518">
    <property type="term" value="F:nuclease activity"/>
    <property type="evidence" value="ECO:0007669"/>
    <property type="project" value="UniProtKB-KW"/>
</dbReference>
<feature type="domain" description="DDE Tnp4" evidence="9">
    <location>
        <begin position="229"/>
        <end position="374"/>
    </location>
</feature>
<dbReference type="GO" id="GO:0016787">
    <property type="term" value="F:hydrolase activity"/>
    <property type="evidence" value="ECO:0007669"/>
    <property type="project" value="UniProtKB-KW"/>
</dbReference>
<evidence type="ECO:0000256" key="4">
    <source>
        <dbReference type="ARBA" id="ARBA00022722"/>
    </source>
</evidence>
<evidence type="ECO:0000256" key="6">
    <source>
        <dbReference type="ARBA" id="ARBA00022801"/>
    </source>
</evidence>
<dbReference type="EMBL" id="JAVXUO010002918">
    <property type="protein sequence ID" value="KAK2968375.1"/>
    <property type="molecule type" value="Genomic_DNA"/>
</dbReference>
<evidence type="ECO:0000256" key="5">
    <source>
        <dbReference type="ARBA" id="ARBA00022723"/>
    </source>
</evidence>
<organism evidence="10 11">
    <name type="scientific">Escallonia rubra</name>
    <dbReference type="NCBI Taxonomy" id="112253"/>
    <lineage>
        <taxon>Eukaryota</taxon>
        <taxon>Viridiplantae</taxon>
        <taxon>Streptophyta</taxon>
        <taxon>Embryophyta</taxon>
        <taxon>Tracheophyta</taxon>
        <taxon>Spermatophyta</taxon>
        <taxon>Magnoliopsida</taxon>
        <taxon>eudicotyledons</taxon>
        <taxon>Gunneridae</taxon>
        <taxon>Pentapetalae</taxon>
        <taxon>asterids</taxon>
        <taxon>campanulids</taxon>
        <taxon>Escalloniales</taxon>
        <taxon>Escalloniaceae</taxon>
        <taxon>Escallonia</taxon>
    </lineage>
</organism>
<dbReference type="InterPro" id="IPR027806">
    <property type="entry name" value="HARBI1_dom"/>
</dbReference>
<name>A0AA88QS99_9ASTE</name>
<accession>A0AA88QS99</accession>
<evidence type="ECO:0000256" key="3">
    <source>
        <dbReference type="ARBA" id="ARBA00006958"/>
    </source>
</evidence>
<keyword evidence="5" id="KW-0479">Metal-binding</keyword>
<comment type="caution">
    <text evidence="10">The sequence shown here is derived from an EMBL/GenBank/DDBJ whole genome shotgun (WGS) entry which is preliminary data.</text>
</comment>
<evidence type="ECO:0000256" key="8">
    <source>
        <dbReference type="SAM" id="MobiDB-lite"/>
    </source>
</evidence>
<dbReference type="Pfam" id="PF13359">
    <property type="entry name" value="DDE_Tnp_4"/>
    <property type="match status" value="1"/>
</dbReference>
<sequence>MPAGGGVAKHPTTKRKPKKLHHHQNLTHLLTLSSSAASSAHSFLLRHDLLLLPRQSLSLHSHHSSLSHLLSRLQPHSLSKLLPPPQPPPCWFHRFLSSATANYDTRWTHSFRMSKPSFILLLRLLTPSLLPLSPTTPIYALAATLFRLAHAAPFQSLSPLFGLDPPTACRSFYTVCKAIIDKLGHLFEFRSDLNRIVVGFGWISLPNCCGVLGYDAFKVDGDLLGENGSLLVQALVDSEGRFLDVSAGWPSTVKPDSILRQSELFSGVEELRELLNGPCFQLSDGNAIPQYVLGGSCLPLLPWLLTPFGGSNESRTTVSSSEAAYNSVHGRGMELAGKAFGRVRAEWQLLLRPWKEECIESFPFVVVTCCLLHNFLIKCSEALPDVNLGHSSNHDLPLFEGEEDDSAHGIRNALALHLSRFTVGGSGSLAEQLLSTGFSQRSGFSFAYFIRSLNMVCLSLLNERSMLPMPFKFENVVGIIPLRQSWDNFGDLVSTIFPITSGMRPVNLLQDKSITEKMSKIFPRAGSSDVTGQGGMQPERLLCQRLIKLSQDK</sequence>
<keyword evidence="7" id="KW-0539">Nucleus</keyword>
<evidence type="ECO:0000256" key="7">
    <source>
        <dbReference type="ARBA" id="ARBA00023242"/>
    </source>
</evidence>
<proteinExistence type="inferred from homology"/>
<keyword evidence="6" id="KW-0378">Hydrolase</keyword>
<dbReference type="PANTHER" id="PTHR22930">
    <property type="match status" value="1"/>
</dbReference>
<keyword evidence="11" id="KW-1185">Reference proteome</keyword>
<evidence type="ECO:0000259" key="9">
    <source>
        <dbReference type="Pfam" id="PF13359"/>
    </source>
</evidence>
<feature type="compositionally biased region" description="Basic residues" evidence="8">
    <location>
        <begin position="11"/>
        <end position="22"/>
    </location>
</feature>
<feature type="region of interest" description="Disordered" evidence="8">
    <location>
        <begin position="1"/>
        <end position="22"/>
    </location>
</feature>
<dbReference type="GO" id="GO:0005634">
    <property type="term" value="C:nucleus"/>
    <property type="evidence" value="ECO:0007669"/>
    <property type="project" value="UniProtKB-SubCell"/>
</dbReference>
<gene>
    <name evidence="10" type="ORF">RJ640_015371</name>
</gene>
<dbReference type="GO" id="GO:0046872">
    <property type="term" value="F:metal ion binding"/>
    <property type="evidence" value="ECO:0007669"/>
    <property type="project" value="UniProtKB-KW"/>
</dbReference>
<dbReference type="InterPro" id="IPR045249">
    <property type="entry name" value="HARBI1-like"/>
</dbReference>